<dbReference type="PANTHER" id="PTHR33112">
    <property type="entry name" value="DOMAIN PROTEIN, PUTATIVE-RELATED"/>
    <property type="match status" value="1"/>
</dbReference>
<feature type="compositionally biased region" description="Basic and acidic residues" evidence="1">
    <location>
        <begin position="804"/>
        <end position="820"/>
    </location>
</feature>
<evidence type="ECO:0000256" key="1">
    <source>
        <dbReference type="SAM" id="MobiDB-lite"/>
    </source>
</evidence>
<comment type="caution">
    <text evidence="3">The sequence shown here is derived from an EMBL/GenBank/DDBJ whole genome shotgun (WGS) entry which is preliminary data.</text>
</comment>
<dbReference type="InterPro" id="IPR010730">
    <property type="entry name" value="HET"/>
</dbReference>
<protein>
    <recommendedName>
        <fullName evidence="2">Heterokaryon incompatibility domain-containing protein</fullName>
    </recommendedName>
</protein>
<dbReference type="Proteomes" id="UP000698800">
    <property type="component" value="Unassembled WGS sequence"/>
</dbReference>
<gene>
    <name evidence="3" type="ORF">FGG08_006541</name>
</gene>
<sequence length="872" mass="95263">MVLSICPICFSIPFSRLPSEHLPALPHHPSLSSLLSSSRSCNLCALIATAIKSLLRGTRDPSGAGGFETTLGTLQSGKSVIQHFSMGTNDHDDSIDGDGDEEEMRYSLLRQAEARGLKPWLFGNWWVLDEEDKKDPSKLKLLGLGVRLGRGPEVERGEGNDEKTVSYRGTYLRIRVDDGTPLNSLIPGRLRTIHSGSSLALSRIARWLQSCNHTHTCIPPHPPTLPTRVLDLGPPGGNHPITIFEAPAGARAHYTALSHCWGGSGAHSKFTTTTSNLADRKNGIPPSALPKTFQDAIIITRFLGVRYLWIDSVCILQDFHPDWVHESARMSAVYANSYLTISASASRGVESGVFVDAKALGVSHQGIEAFALRREGGGNTSAFVFQNERGGNEYLHQKPVAILDLEEAGGMLHVSLEWLPSSLTNDPRVYLVGEFGEYVDPIGFQNLSTRGWTLQERILSSRVLHYATDQMYWECHSCFHGEDGVRISPSRSDIAVIATAEKLPPQLCGVPQSGGLSLIEGYPVTDTETYGRWAGGWLKHIENYSHRGLTVPSDKLTALAGLARMVASKTGDRYFAGIWASHILEDICWRTHTHEETLRLGSPQTGGFEYTTGKRVGPDITRPTPYRAPSWSWASVDGRIRFVPVDFQRVRALIRACWTEPPFQGKGDPFGSVEGGGLELKAPFFEIKPAPPSYSPDPKLPLNPAKPLVAIAHPTGISYGNAFFDLASPPQYPCYALFLDSAQALILRRRTHTTPLPSGTGSSFDPKTAPNAALDAMMENPHAALEAMKTKKSRSGLSRLFRGSSKEKGKDKAKEKPVGKARELMEFDRVGVATFIRTDKQRAGLGASGAHAKPYGPVAQEDMEHSVAVLIF</sequence>
<name>A0A9P8L0A0_9PEZI</name>
<evidence type="ECO:0000259" key="2">
    <source>
        <dbReference type="Pfam" id="PF06985"/>
    </source>
</evidence>
<dbReference type="AlphaFoldDB" id="A0A9P8L0A0"/>
<keyword evidence="4" id="KW-1185">Reference proteome</keyword>
<dbReference type="PANTHER" id="PTHR33112:SF8">
    <property type="entry name" value="HETEROKARYON INCOMPATIBILITY DOMAIN-CONTAINING PROTEIN"/>
    <property type="match status" value="1"/>
</dbReference>
<accession>A0A9P8L0A0</accession>
<dbReference type="OrthoDB" id="47007at2759"/>
<evidence type="ECO:0000313" key="3">
    <source>
        <dbReference type="EMBL" id="KAH0536608.1"/>
    </source>
</evidence>
<proteinExistence type="predicted"/>
<feature type="domain" description="Heterokaryon incompatibility" evidence="2">
    <location>
        <begin position="254"/>
        <end position="456"/>
    </location>
</feature>
<organism evidence="3 4">
    <name type="scientific">Glutinoglossum americanum</name>
    <dbReference type="NCBI Taxonomy" id="1670608"/>
    <lineage>
        <taxon>Eukaryota</taxon>
        <taxon>Fungi</taxon>
        <taxon>Dikarya</taxon>
        <taxon>Ascomycota</taxon>
        <taxon>Pezizomycotina</taxon>
        <taxon>Geoglossomycetes</taxon>
        <taxon>Geoglossales</taxon>
        <taxon>Geoglossaceae</taxon>
        <taxon>Glutinoglossum</taxon>
    </lineage>
</organism>
<reference evidence="3" key="1">
    <citation type="submission" date="2021-03" db="EMBL/GenBank/DDBJ databases">
        <title>Comparative genomics and phylogenomic investigation of the class Geoglossomycetes provide insights into ecological specialization and systematics.</title>
        <authorList>
            <person name="Melie T."/>
            <person name="Pirro S."/>
            <person name="Miller A.N."/>
            <person name="Quandt A."/>
        </authorList>
    </citation>
    <scope>NUCLEOTIDE SEQUENCE</scope>
    <source>
        <strain evidence="3">GBOQ0MN5Z8</strain>
    </source>
</reference>
<feature type="region of interest" description="Disordered" evidence="1">
    <location>
        <begin position="789"/>
        <end position="820"/>
    </location>
</feature>
<dbReference type="Pfam" id="PF06985">
    <property type="entry name" value="HET"/>
    <property type="match status" value="1"/>
</dbReference>
<evidence type="ECO:0000313" key="4">
    <source>
        <dbReference type="Proteomes" id="UP000698800"/>
    </source>
</evidence>
<dbReference type="EMBL" id="JAGHQL010000193">
    <property type="protein sequence ID" value="KAH0536608.1"/>
    <property type="molecule type" value="Genomic_DNA"/>
</dbReference>